<evidence type="ECO:0000313" key="2">
    <source>
        <dbReference type="Proteomes" id="UP000544222"/>
    </source>
</evidence>
<reference evidence="1 2" key="1">
    <citation type="submission" date="2020-08" db="EMBL/GenBank/DDBJ databases">
        <title>Genomic Encyclopedia of Type Strains, Phase IV (KMG-IV): sequencing the most valuable type-strain genomes for metagenomic binning, comparative biology and taxonomic classification.</title>
        <authorList>
            <person name="Goeker M."/>
        </authorList>
    </citation>
    <scope>NUCLEOTIDE SEQUENCE [LARGE SCALE GENOMIC DNA]</scope>
    <source>
        <strain evidence="1 2">DSM 27471</strain>
    </source>
</reference>
<sequence>MTSITTSTCVSAQDKKDNFNLSVDLVSSYVWRGIAQEGSKGGTPNIQPTLTYTIGSFSLGASGSYAFSGDVKEIDLNATLALPHAFSLTLTDDNWNNSNNNAEVSSGYANYFNLRSNGTGHILEGTLAYGGCKTFPVSFSWNTMFYGADKNLNGKNAYSTYVELDYPVASNVNTFLGASLFDSPAIYGNKGFSVINVGIKVTRKIKLSNTFSVPVYGILGANPQAEKAFFVAGVTL</sequence>
<accession>A0A7W5DPY1</accession>
<evidence type="ECO:0008006" key="3">
    <source>
        <dbReference type="Google" id="ProtNLM"/>
    </source>
</evidence>
<keyword evidence="2" id="KW-1185">Reference proteome</keyword>
<dbReference type="EMBL" id="JACHYB010000001">
    <property type="protein sequence ID" value="MBB3186811.1"/>
    <property type="molecule type" value="Genomic_DNA"/>
</dbReference>
<gene>
    <name evidence="1" type="ORF">FHX64_000974</name>
</gene>
<organism evidence="1 2">
    <name type="scientific">Microbacter margulisiae</name>
    <dbReference type="NCBI Taxonomy" id="1350067"/>
    <lineage>
        <taxon>Bacteria</taxon>
        <taxon>Pseudomonadati</taxon>
        <taxon>Bacteroidota</taxon>
        <taxon>Bacteroidia</taxon>
        <taxon>Bacteroidales</taxon>
        <taxon>Porphyromonadaceae</taxon>
        <taxon>Microbacter</taxon>
    </lineage>
</organism>
<dbReference type="Proteomes" id="UP000544222">
    <property type="component" value="Unassembled WGS sequence"/>
</dbReference>
<dbReference type="RefSeq" id="WP_183412651.1">
    <property type="nucleotide sequence ID" value="NZ_JACHYB010000001.1"/>
</dbReference>
<evidence type="ECO:0000313" key="1">
    <source>
        <dbReference type="EMBL" id="MBB3186811.1"/>
    </source>
</evidence>
<comment type="caution">
    <text evidence="1">The sequence shown here is derived from an EMBL/GenBank/DDBJ whole genome shotgun (WGS) entry which is preliminary data.</text>
</comment>
<protein>
    <recommendedName>
        <fullName evidence="3">MetA-pathway of phenol degradation</fullName>
    </recommendedName>
</protein>
<proteinExistence type="predicted"/>
<name>A0A7W5DPY1_9PORP</name>
<dbReference type="AlphaFoldDB" id="A0A7W5DPY1"/>